<evidence type="ECO:0000313" key="11">
    <source>
        <dbReference type="Proteomes" id="UP000240527"/>
    </source>
</evidence>
<dbReference type="Pfam" id="PF00383">
    <property type="entry name" value="dCMP_cyt_deam_1"/>
    <property type="match status" value="1"/>
</dbReference>
<comment type="function">
    <text evidence="8">Catalyzes the deamination of adenosine to inosine at the wobble position 34 of tRNA(Arg2).</text>
</comment>
<dbReference type="EMBL" id="CP027850">
    <property type="protein sequence ID" value="AVQ00559.1"/>
    <property type="molecule type" value="Genomic_DNA"/>
</dbReference>
<comment type="subunit">
    <text evidence="2 8">Homodimer.</text>
</comment>
<keyword evidence="3 8" id="KW-0819">tRNA processing</keyword>
<comment type="catalytic activity">
    <reaction evidence="7 8">
        <text>adenosine(34) in tRNA + H2O + H(+) = inosine(34) in tRNA + NH4(+)</text>
        <dbReference type="Rhea" id="RHEA:43168"/>
        <dbReference type="Rhea" id="RHEA-COMP:10373"/>
        <dbReference type="Rhea" id="RHEA-COMP:10374"/>
        <dbReference type="ChEBI" id="CHEBI:15377"/>
        <dbReference type="ChEBI" id="CHEBI:15378"/>
        <dbReference type="ChEBI" id="CHEBI:28938"/>
        <dbReference type="ChEBI" id="CHEBI:74411"/>
        <dbReference type="ChEBI" id="CHEBI:82852"/>
        <dbReference type="EC" id="3.5.4.33"/>
    </reaction>
</comment>
<dbReference type="SUPFAM" id="SSF53927">
    <property type="entry name" value="Cytidine deaminase-like"/>
    <property type="match status" value="1"/>
</dbReference>
<keyword evidence="5 8" id="KW-0378">Hydrolase</keyword>
<organism evidence="10 11">
    <name type="scientific">Caulobacter segnis</name>
    <dbReference type="NCBI Taxonomy" id="88688"/>
    <lineage>
        <taxon>Bacteria</taxon>
        <taxon>Pseudomonadati</taxon>
        <taxon>Pseudomonadota</taxon>
        <taxon>Alphaproteobacteria</taxon>
        <taxon>Caulobacterales</taxon>
        <taxon>Caulobacteraceae</taxon>
        <taxon>Caulobacter</taxon>
    </lineage>
</organism>
<keyword evidence="6 8" id="KW-0862">Zinc</keyword>
<evidence type="ECO:0000256" key="1">
    <source>
        <dbReference type="ARBA" id="ARBA00010669"/>
    </source>
</evidence>
<gene>
    <name evidence="8" type="primary">tadA</name>
    <name evidence="10" type="ORF">B7G68_00990</name>
</gene>
<keyword evidence="4 8" id="KW-0479">Metal-binding</keyword>
<evidence type="ECO:0000313" key="10">
    <source>
        <dbReference type="EMBL" id="AVQ00559.1"/>
    </source>
</evidence>
<comment type="similarity">
    <text evidence="1">Belongs to the cytidine and deoxycytidylate deaminase family. ADAT2 subfamily.</text>
</comment>
<dbReference type="NCBIfam" id="NF008113">
    <property type="entry name" value="PRK10860.1"/>
    <property type="match status" value="1"/>
</dbReference>
<comment type="cofactor">
    <cofactor evidence="8">
        <name>Zn(2+)</name>
        <dbReference type="ChEBI" id="CHEBI:29105"/>
    </cofactor>
    <text evidence="8">Binds 1 zinc ion per subunit.</text>
</comment>
<evidence type="ECO:0000256" key="3">
    <source>
        <dbReference type="ARBA" id="ARBA00022694"/>
    </source>
</evidence>
<evidence type="ECO:0000256" key="7">
    <source>
        <dbReference type="ARBA" id="ARBA00048045"/>
    </source>
</evidence>
<evidence type="ECO:0000256" key="4">
    <source>
        <dbReference type="ARBA" id="ARBA00022723"/>
    </source>
</evidence>
<feature type="active site" description="Proton donor" evidence="8">
    <location>
        <position position="67"/>
    </location>
</feature>
<dbReference type="HAMAP" id="MF_00972">
    <property type="entry name" value="tRNA_aden_deaminase"/>
    <property type="match status" value="1"/>
</dbReference>
<dbReference type="PANTHER" id="PTHR11079">
    <property type="entry name" value="CYTOSINE DEAMINASE FAMILY MEMBER"/>
    <property type="match status" value="1"/>
</dbReference>
<dbReference type="PANTHER" id="PTHR11079:SF202">
    <property type="entry name" value="TRNA-SPECIFIC ADENOSINE DEAMINASE"/>
    <property type="match status" value="1"/>
</dbReference>
<feature type="binding site" evidence="8">
    <location>
        <position position="98"/>
    </location>
    <ligand>
        <name>Zn(2+)</name>
        <dbReference type="ChEBI" id="CHEBI:29105"/>
        <note>catalytic</note>
    </ligand>
</feature>
<dbReference type="PROSITE" id="PS51747">
    <property type="entry name" value="CYT_DCMP_DEAMINASES_2"/>
    <property type="match status" value="1"/>
</dbReference>
<reference evidence="10 11" key="1">
    <citation type="journal article" date="2015" name="Biotechnol. Bioeng.">
        <title>Genome sequence and phenotypic characterization of Caulobacter segnis.</title>
        <authorList>
            <person name="Patel S."/>
            <person name="Fletcher B."/>
            <person name="Scott D.C."/>
            <person name="Ely B."/>
        </authorList>
    </citation>
    <scope>NUCLEOTIDE SEQUENCE [LARGE SCALE GENOMIC DNA]</scope>
    <source>
        <strain evidence="10 11">TK0059</strain>
    </source>
</reference>
<feature type="binding site" evidence="8">
    <location>
        <position position="95"/>
    </location>
    <ligand>
        <name>Zn(2+)</name>
        <dbReference type="ChEBI" id="CHEBI:29105"/>
        <note>catalytic</note>
    </ligand>
</feature>
<evidence type="ECO:0000256" key="6">
    <source>
        <dbReference type="ARBA" id="ARBA00022833"/>
    </source>
</evidence>
<dbReference type="InterPro" id="IPR028883">
    <property type="entry name" value="tRNA_aden_deaminase"/>
</dbReference>
<dbReference type="PROSITE" id="PS00903">
    <property type="entry name" value="CYT_DCMP_DEAMINASES_1"/>
    <property type="match status" value="1"/>
</dbReference>
<dbReference type="InterPro" id="IPR016192">
    <property type="entry name" value="APOBEC/CMP_deaminase_Zn-bd"/>
</dbReference>
<evidence type="ECO:0000256" key="5">
    <source>
        <dbReference type="ARBA" id="ARBA00022801"/>
    </source>
</evidence>
<dbReference type="InterPro" id="IPR002125">
    <property type="entry name" value="CMP_dCMP_dom"/>
</dbReference>
<evidence type="ECO:0000259" key="9">
    <source>
        <dbReference type="PROSITE" id="PS51747"/>
    </source>
</evidence>
<protein>
    <recommendedName>
        <fullName evidence="8">tRNA-specific adenosine deaminase</fullName>
        <ecNumber evidence="8">3.5.4.33</ecNumber>
    </recommendedName>
</protein>
<feature type="binding site" evidence="8">
    <location>
        <position position="65"/>
    </location>
    <ligand>
        <name>Zn(2+)</name>
        <dbReference type="ChEBI" id="CHEBI:29105"/>
        <note>catalytic</note>
    </ligand>
</feature>
<proteinExistence type="inferred from homology"/>
<dbReference type="Gene3D" id="3.40.140.10">
    <property type="entry name" value="Cytidine Deaminase, domain 2"/>
    <property type="match status" value="1"/>
</dbReference>
<evidence type="ECO:0000256" key="8">
    <source>
        <dbReference type="HAMAP-Rule" id="MF_00972"/>
    </source>
</evidence>
<keyword evidence="11" id="KW-1185">Reference proteome</keyword>
<sequence length="165" mass="17470">MRTDQDEDQGFEQDRRAMRLALDAARAAAEAGETPVGAVILDPKTGEVLAVAGNGPIAAHDPTAHAEIAAMRAAAAKLENYRLTDLTLVVTLEPCAMCAGAISHARIGRVVFGAEDPKGGAVVHGPKFFAQPTCHWRPEVTGGVLAEESAELLRGFFRARRKAKS</sequence>
<dbReference type="Proteomes" id="UP000240527">
    <property type="component" value="Chromosome"/>
</dbReference>
<dbReference type="InterPro" id="IPR016193">
    <property type="entry name" value="Cytidine_deaminase-like"/>
</dbReference>
<feature type="domain" description="CMP/dCMP-type deaminase" evidence="9">
    <location>
        <begin position="12"/>
        <end position="123"/>
    </location>
</feature>
<dbReference type="RefSeq" id="WP_083778335.1">
    <property type="nucleotide sequence ID" value="NZ_CP027850.1"/>
</dbReference>
<evidence type="ECO:0000256" key="2">
    <source>
        <dbReference type="ARBA" id="ARBA00011738"/>
    </source>
</evidence>
<dbReference type="EC" id="3.5.4.33" evidence="8"/>
<dbReference type="CDD" id="cd01285">
    <property type="entry name" value="nucleoside_deaminase"/>
    <property type="match status" value="1"/>
</dbReference>
<accession>A0ABM6TD56</accession>
<name>A0ABM6TD56_9CAUL</name>